<dbReference type="EMBL" id="NKQK01000008">
    <property type="protein sequence ID" value="PSS23974.1"/>
    <property type="molecule type" value="Genomic_DNA"/>
</dbReference>
<dbReference type="Pfam" id="PF00179">
    <property type="entry name" value="UQ_con"/>
    <property type="match status" value="1"/>
</dbReference>
<protein>
    <submittedName>
        <fullName evidence="2">Ubiquitin-conjugating enzyme like</fullName>
    </submittedName>
</protein>
<dbReference type="Proteomes" id="UP000241394">
    <property type="component" value="Chromosome LG8"/>
</dbReference>
<proteinExistence type="predicted"/>
<feature type="domain" description="UBC core" evidence="1">
    <location>
        <begin position="9"/>
        <end position="137"/>
    </location>
</feature>
<dbReference type="STRING" id="1590841.A0A2R6R8U2"/>
<name>A0A2R6R8U2_ACTCC</name>
<comment type="caution">
    <text evidence="2">The sequence shown here is derived from an EMBL/GenBank/DDBJ whole genome shotgun (WGS) entry which is preliminary data.</text>
</comment>
<dbReference type="InterPro" id="IPR000608">
    <property type="entry name" value="UBC"/>
</dbReference>
<dbReference type="Gene3D" id="3.10.110.10">
    <property type="entry name" value="Ubiquitin Conjugating Enzyme"/>
    <property type="match status" value="1"/>
</dbReference>
<reference evidence="3" key="2">
    <citation type="journal article" date="2018" name="BMC Genomics">
        <title>A manually annotated Actinidia chinensis var. chinensis (kiwifruit) genome highlights the challenges associated with draft genomes and gene prediction in plants.</title>
        <authorList>
            <person name="Pilkington S.M."/>
            <person name="Crowhurst R."/>
            <person name="Hilario E."/>
            <person name="Nardozza S."/>
            <person name="Fraser L."/>
            <person name="Peng Y."/>
            <person name="Gunaseelan K."/>
            <person name="Simpson R."/>
            <person name="Tahir J."/>
            <person name="Deroles S.C."/>
            <person name="Templeton K."/>
            <person name="Luo Z."/>
            <person name="Davy M."/>
            <person name="Cheng C."/>
            <person name="McNeilage M."/>
            <person name="Scaglione D."/>
            <person name="Liu Y."/>
            <person name="Zhang Q."/>
            <person name="Datson P."/>
            <person name="De Silva N."/>
            <person name="Gardiner S.E."/>
            <person name="Bassett H."/>
            <person name="Chagne D."/>
            <person name="McCallum J."/>
            <person name="Dzierzon H."/>
            <person name="Deng C."/>
            <person name="Wang Y.Y."/>
            <person name="Barron L."/>
            <person name="Manako K."/>
            <person name="Bowen J."/>
            <person name="Foster T.M."/>
            <person name="Erridge Z.A."/>
            <person name="Tiffin H."/>
            <person name="Waite C.N."/>
            <person name="Davies K.M."/>
            <person name="Grierson E.P."/>
            <person name="Laing W.A."/>
            <person name="Kirk R."/>
            <person name="Chen X."/>
            <person name="Wood M."/>
            <person name="Montefiori M."/>
            <person name="Brummell D.A."/>
            <person name="Schwinn K.E."/>
            <person name="Catanach A."/>
            <person name="Fullerton C."/>
            <person name="Li D."/>
            <person name="Meiyalaghan S."/>
            <person name="Nieuwenhuizen N."/>
            <person name="Read N."/>
            <person name="Prakash R."/>
            <person name="Hunter D."/>
            <person name="Zhang H."/>
            <person name="McKenzie M."/>
            <person name="Knabel M."/>
            <person name="Harris A."/>
            <person name="Allan A.C."/>
            <person name="Gleave A."/>
            <person name="Chen A."/>
            <person name="Janssen B.J."/>
            <person name="Plunkett B."/>
            <person name="Ampomah-Dwamena C."/>
            <person name="Voogd C."/>
            <person name="Leif D."/>
            <person name="Lafferty D."/>
            <person name="Souleyre E.J.F."/>
            <person name="Varkonyi-Gasic E."/>
            <person name="Gambi F."/>
            <person name="Hanley J."/>
            <person name="Yao J.L."/>
            <person name="Cheung J."/>
            <person name="David K.M."/>
            <person name="Warren B."/>
            <person name="Marsh K."/>
            <person name="Snowden K.C."/>
            <person name="Lin-Wang K."/>
            <person name="Brian L."/>
            <person name="Martinez-Sanchez M."/>
            <person name="Wang M."/>
            <person name="Ileperuma N."/>
            <person name="Macnee N."/>
            <person name="Campin R."/>
            <person name="McAtee P."/>
            <person name="Drummond R.S.M."/>
            <person name="Espley R.V."/>
            <person name="Ireland H.S."/>
            <person name="Wu R."/>
            <person name="Atkinson R.G."/>
            <person name="Karunairetnam S."/>
            <person name="Bulley S."/>
            <person name="Chunkath S."/>
            <person name="Hanley Z."/>
            <person name="Storey R."/>
            <person name="Thrimawithana A.H."/>
            <person name="Thomson S."/>
            <person name="David C."/>
            <person name="Testolin R."/>
            <person name="Huang H."/>
            <person name="Hellens R.P."/>
            <person name="Schaffer R.J."/>
        </authorList>
    </citation>
    <scope>NUCLEOTIDE SEQUENCE [LARGE SCALE GENOMIC DNA]</scope>
    <source>
        <strain evidence="3">cv. Red5</strain>
    </source>
</reference>
<evidence type="ECO:0000259" key="1">
    <source>
        <dbReference type="PROSITE" id="PS50127"/>
    </source>
</evidence>
<sequence>MDAKTAQNYARERLEKEFREIDINPPTHISFGPVSEDDMFQWQGIIMGPMDTPFEGCIFQLFLQFPFDYPFSPPQVKIQTKVYHPNVDEVGIVNISLLGEQWSPAITIETLLLSISSILLDPMLEDAQNPTSDYYWE</sequence>
<dbReference type="InterPro" id="IPR016135">
    <property type="entry name" value="UBQ-conjugating_enzyme/RWD"/>
</dbReference>
<evidence type="ECO:0000313" key="2">
    <source>
        <dbReference type="EMBL" id="PSS23974.1"/>
    </source>
</evidence>
<dbReference type="SUPFAM" id="SSF54495">
    <property type="entry name" value="UBC-like"/>
    <property type="match status" value="1"/>
</dbReference>
<organism evidence="2 3">
    <name type="scientific">Actinidia chinensis var. chinensis</name>
    <name type="common">Chinese soft-hair kiwi</name>
    <dbReference type="NCBI Taxonomy" id="1590841"/>
    <lineage>
        <taxon>Eukaryota</taxon>
        <taxon>Viridiplantae</taxon>
        <taxon>Streptophyta</taxon>
        <taxon>Embryophyta</taxon>
        <taxon>Tracheophyta</taxon>
        <taxon>Spermatophyta</taxon>
        <taxon>Magnoliopsida</taxon>
        <taxon>eudicotyledons</taxon>
        <taxon>Gunneridae</taxon>
        <taxon>Pentapetalae</taxon>
        <taxon>asterids</taxon>
        <taxon>Ericales</taxon>
        <taxon>Actinidiaceae</taxon>
        <taxon>Actinidia</taxon>
    </lineage>
</organism>
<dbReference type="AlphaFoldDB" id="A0A2R6R8U2"/>
<reference evidence="2 3" key="1">
    <citation type="submission" date="2017-07" db="EMBL/GenBank/DDBJ databases">
        <title>An improved, manually edited Actinidia chinensis var. chinensis (kiwifruit) genome highlights the challenges associated with draft genomes and gene prediction in plants.</title>
        <authorList>
            <person name="Pilkington S."/>
            <person name="Crowhurst R."/>
            <person name="Hilario E."/>
            <person name="Nardozza S."/>
            <person name="Fraser L."/>
            <person name="Peng Y."/>
            <person name="Gunaseelan K."/>
            <person name="Simpson R."/>
            <person name="Tahir J."/>
            <person name="Deroles S."/>
            <person name="Templeton K."/>
            <person name="Luo Z."/>
            <person name="Davy M."/>
            <person name="Cheng C."/>
            <person name="Mcneilage M."/>
            <person name="Scaglione D."/>
            <person name="Liu Y."/>
            <person name="Zhang Q."/>
            <person name="Datson P."/>
            <person name="De Silva N."/>
            <person name="Gardiner S."/>
            <person name="Bassett H."/>
            <person name="Chagne D."/>
            <person name="Mccallum J."/>
            <person name="Dzierzon H."/>
            <person name="Deng C."/>
            <person name="Wang Y.-Y."/>
            <person name="Barron N."/>
            <person name="Manako K."/>
            <person name="Bowen J."/>
            <person name="Foster T."/>
            <person name="Erridge Z."/>
            <person name="Tiffin H."/>
            <person name="Waite C."/>
            <person name="Davies K."/>
            <person name="Grierson E."/>
            <person name="Laing W."/>
            <person name="Kirk R."/>
            <person name="Chen X."/>
            <person name="Wood M."/>
            <person name="Montefiori M."/>
            <person name="Brummell D."/>
            <person name="Schwinn K."/>
            <person name="Catanach A."/>
            <person name="Fullerton C."/>
            <person name="Li D."/>
            <person name="Meiyalaghan S."/>
            <person name="Nieuwenhuizen N."/>
            <person name="Read N."/>
            <person name="Prakash R."/>
            <person name="Hunter D."/>
            <person name="Zhang H."/>
            <person name="Mckenzie M."/>
            <person name="Knabel M."/>
            <person name="Harris A."/>
            <person name="Allan A."/>
            <person name="Chen A."/>
            <person name="Janssen B."/>
            <person name="Plunkett B."/>
            <person name="Dwamena C."/>
            <person name="Voogd C."/>
            <person name="Leif D."/>
            <person name="Lafferty D."/>
            <person name="Souleyre E."/>
            <person name="Varkonyi-Gasic E."/>
            <person name="Gambi F."/>
            <person name="Hanley J."/>
            <person name="Yao J.-L."/>
            <person name="Cheung J."/>
            <person name="David K."/>
            <person name="Warren B."/>
            <person name="Marsh K."/>
            <person name="Snowden K."/>
            <person name="Lin-Wang K."/>
            <person name="Brian L."/>
            <person name="Martinez-Sanchez M."/>
            <person name="Wang M."/>
            <person name="Ileperuma N."/>
            <person name="Macnee N."/>
            <person name="Campin R."/>
            <person name="Mcatee P."/>
            <person name="Drummond R."/>
            <person name="Espley R."/>
            <person name="Ireland H."/>
            <person name="Wu R."/>
            <person name="Atkinson R."/>
            <person name="Karunairetnam S."/>
            <person name="Bulley S."/>
            <person name="Chunkath S."/>
            <person name="Hanley Z."/>
            <person name="Storey R."/>
            <person name="Thrimawithana A."/>
            <person name="Thomson S."/>
            <person name="David C."/>
            <person name="Testolin R."/>
        </authorList>
    </citation>
    <scope>NUCLEOTIDE SEQUENCE [LARGE SCALE GENOMIC DNA]</scope>
    <source>
        <strain evidence="3">cv. Red5</strain>
        <tissue evidence="2">Young leaf</tissue>
    </source>
</reference>
<dbReference type="OrthoDB" id="9978460at2759"/>
<accession>A0A2R6R8U2</accession>
<dbReference type="SMART" id="SM00212">
    <property type="entry name" value="UBCc"/>
    <property type="match status" value="1"/>
</dbReference>
<keyword evidence="3" id="KW-1185">Reference proteome</keyword>
<dbReference type="PROSITE" id="PS50127">
    <property type="entry name" value="UBC_2"/>
    <property type="match status" value="1"/>
</dbReference>
<gene>
    <name evidence="2" type="ORF">CEY00_Acc08833</name>
</gene>
<evidence type="ECO:0000313" key="3">
    <source>
        <dbReference type="Proteomes" id="UP000241394"/>
    </source>
</evidence>
<dbReference type="InParanoid" id="A0A2R6R8U2"/>
<dbReference type="PANTHER" id="PTHR24067">
    <property type="entry name" value="UBIQUITIN-CONJUGATING ENZYME E2"/>
    <property type="match status" value="1"/>
</dbReference>
<dbReference type="Gramene" id="PSS23974">
    <property type="protein sequence ID" value="PSS23974"/>
    <property type="gene ID" value="CEY00_Acc08833"/>
</dbReference>
<dbReference type="InterPro" id="IPR050113">
    <property type="entry name" value="Ub_conjugating_enzyme"/>
</dbReference>